<gene>
    <name evidence="5" type="ORF">LNO68_00445</name>
    <name evidence="6" type="ORF">LNO71_00450</name>
</gene>
<evidence type="ECO:0000259" key="4">
    <source>
        <dbReference type="PROSITE" id="PS50893"/>
    </source>
</evidence>
<dbReference type="Proteomes" id="UP001216384">
    <property type="component" value="Unassembled WGS sequence"/>
</dbReference>
<reference evidence="6 8" key="1">
    <citation type="submission" date="2021-11" db="EMBL/GenBank/DDBJ databases">
        <title>Description of Mycoplasma bradburyaesp. nov.from sea birds: a tribute to a great mycoplasmologist.</title>
        <authorList>
            <person name="Ramirez A.S."/>
            <person name="Poveda C."/>
            <person name="Suarez-Perez A."/>
            <person name="Rosales R.S."/>
            <person name="Dijkman R."/>
            <person name="Feberwee A."/>
            <person name="Spergser J."/>
            <person name="Szostak M.P."/>
            <person name="Ressel L."/>
            <person name="Calabuig P."/>
            <person name="Catania S."/>
            <person name="Gobbo F."/>
            <person name="Timofte D."/>
            <person name="Poveda J.B."/>
        </authorList>
    </citation>
    <scope>NUCLEOTIDE SEQUENCE</scope>
    <source>
        <strain evidence="5 8">T158</strain>
        <strain evidence="6">T264</strain>
    </source>
</reference>
<dbReference type="InterPro" id="IPR017871">
    <property type="entry name" value="ABC_transporter-like_CS"/>
</dbReference>
<dbReference type="CDD" id="cd03230">
    <property type="entry name" value="ABC_DR_subfamily_A"/>
    <property type="match status" value="1"/>
</dbReference>
<dbReference type="Gene3D" id="3.40.50.300">
    <property type="entry name" value="P-loop containing nucleotide triphosphate hydrolases"/>
    <property type="match status" value="1"/>
</dbReference>
<dbReference type="GO" id="GO:0016887">
    <property type="term" value="F:ATP hydrolysis activity"/>
    <property type="evidence" value="ECO:0007669"/>
    <property type="project" value="InterPro"/>
</dbReference>
<evidence type="ECO:0000313" key="5">
    <source>
        <dbReference type="EMBL" id="MDC4181661.1"/>
    </source>
</evidence>
<accession>A0AAW6HRY2</accession>
<feature type="domain" description="ABC transporter" evidence="4">
    <location>
        <begin position="5"/>
        <end position="234"/>
    </location>
</feature>
<dbReference type="PANTHER" id="PTHR42939">
    <property type="entry name" value="ABC TRANSPORTER ATP-BINDING PROTEIN ALBC-RELATED"/>
    <property type="match status" value="1"/>
</dbReference>
<dbReference type="PROSITE" id="PS50893">
    <property type="entry name" value="ABC_TRANSPORTER_2"/>
    <property type="match status" value="1"/>
</dbReference>
<proteinExistence type="predicted"/>
<dbReference type="PANTHER" id="PTHR42939:SF1">
    <property type="entry name" value="ABC TRANSPORTER ATP-BINDING PROTEIN ALBC-RELATED"/>
    <property type="match status" value="1"/>
</dbReference>
<evidence type="ECO:0000256" key="2">
    <source>
        <dbReference type="ARBA" id="ARBA00022741"/>
    </source>
</evidence>
<dbReference type="SUPFAM" id="SSF52540">
    <property type="entry name" value="P-loop containing nucleoside triphosphate hydrolases"/>
    <property type="match status" value="1"/>
</dbReference>
<protein>
    <submittedName>
        <fullName evidence="6">ABC transporter ATP-binding protein</fullName>
    </submittedName>
</protein>
<dbReference type="SMART" id="SM00382">
    <property type="entry name" value="AAA"/>
    <property type="match status" value="1"/>
</dbReference>
<evidence type="ECO:0000313" key="7">
    <source>
        <dbReference type="Proteomes" id="UP001216384"/>
    </source>
</evidence>
<dbReference type="GO" id="GO:0005524">
    <property type="term" value="F:ATP binding"/>
    <property type="evidence" value="ECO:0007669"/>
    <property type="project" value="UniProtKB-KW"/>
</dbReference>
<dbReference type="RefSeq" id="WP_255034440.1">
    <property type="nucleotide sequence ID" value="NZ_CP101414.1"/>
</dbReference>
<organism evidence="6 7">
    <name type="scientific">Mycoplasma bradburyae</name>
    <dbReference type="NCBI Taxonomy" id="2963128"/>
    <lineage>
        <taxon>Bacteria</taxon>
        <taxon>Bacillati</taxon>
        <taxon>Mycoplasmatota</taxon>
        <taxon>Mollicutes</taxon>
        <taxon>Mycoplasmataceae</taxon>
        <taxon>Mycoplasma</taxon>
    </lineage>
</organism>
<comment type="caution">
    <text evidence="6">The sequence shown here is derived from an EMBL/GenBank/DDBJ whole genome shotgun (WGS) entry which is preliminary data.</text>
</comment>
<sequence length="239" mass="27062">MNPIIEVKNFTKKYKGDFLAVNNISFQVQPGQFHCFIGSNGSGKTTTIKSIINANVEFDGSILINGHLNNSIYAKKLIGYIPETSIFPTNFNVDKFLYGFALLSGYSKEEAKQRKNKVAKDLNIEHLLNKNPNNLSSGQKKKIMLAQCLIDESQVIIMDEPTTNLDPLARKELLEILSDLVKNKKTIFISTHNLSEMSKYADSVTIIEKGHLIYSGETDKQDLEEFYISKLKEYEKQNN</sequence>
<dbReference type="Pfam" id="PF00005">
    <property type="entry name" value="ABC_tran"/>
    <property type="match status" value="1"/>
</dbReference>
<dbReference type="InterPro" id="IPR051782">
    <property type="entry name" value="ABC_Transporter_VariousFunc"/>
</dbReference>
<keyword evidence="8" id="KW-1185">Reference proteome</keyword>
<name>A0AAW6HRY2_9MOLU</name>
<dbReference type="AlphaFoldDB" id="A0AAW6HRY2"/>
<evidence type="ECO:0000256" key="1">
    <source>
        <dbReference type="ARBA" id="ARBA00022448"/>
    </source>
</evidence>
<dbReference type="InterPro" id="IPR003439">
    <property type="entry name" value="ABC_transporter-like_ATP-bd"/>
</dbReference>
<keyword evidence="2" id="KW-0547">Nucleotide-binding</keyword>
<evidence type="ECO:0000256" key="3">
    <source>
        <dbReference type="ARBA" id="ARBA00022840"/>
    </source>
</evidence>
<keyword evidence="1" id="KW-0813">Transport</keyword>
<dbReference type="PROSITE" id="PS00211">
    <property type="entry name" value="ABC_TRANSPORTER_1"/>
    <property type="match status" value="1"/>
</dbReference>
<dbReference type="InterPro" id="IPR027417">
    <property type="entry name" value="P-loop_NTPase"/>
</dbReference>
<dbReference type="EMBL" id="JAJHZM010000001">
    <property type="protein sequence ID" value="MDC4181661.1"/>
    <property type="molecule type" value="Genomic_DNA"/>
</dbReference>
<dbReference type="Proteomes" id="UP001220940">
    <property type="component" value="Unassembled WGS sequence"/>
</dbReference>
<evidence type="ECO:0000313" key="6">
    <source>
        <dbReference type="EMBL" id="MDC4183115.1"/>
    </source>
</evidence>
<evidence type="ECO:0000313" key="8">
    <source>
        <dbReference type="Proteomes" id="UP001220940"/>
    </source>
</evidence>
<keyword evidence="3 6" id="KW-0067">ATP-binding</keyword>
<dbReference type="EMBL" id="JAJHZP010000002">
    <property type="protein sequence ID" value="MDC4183115.1"/>
    <property type="molecule type" value="Genomic_DNA"/>
</dbReference>
<dbReference type="InterPro" id="IPR003593">
    <property type="entry name" value="AAA+_ATPase"/>
</dbReference>